<evidence type="ECO:0000256" key="4">
    <source>
        <dbReference type="ARBA" id="ARBA00022630"/>
    </source>
</evidence>
<gene>
    <name evidence="9" type="ORF">THIAE_03100</name>
</gene>
<dbReference type="Pfam" id="PF01494">
    <property type="entry name" value="FAD_binding_3"/>
    <property type="match status" value="1"/>
</dbReference>
<dbReference type="RefSeq" id="WP_006459339.1">
    <property type="nucleotide sequence ID" value="NZ_CP007030.1"/>
</dbReference>
<organism evidence="9 10">
    <name type="scientific">Thiomicrospira aerophila AL3</name>
    <dbReference type="NCBI Taxonomy" id="717772"/>
    <lineage>
        <taxon>Bacteria</taxon>
        <taxon>Pseudomonadati</taxon>
        <taxon>Pseudomonadota</taxon>
        <taxon>Gammaproteobacteria</taxon>
        <taxon>Thiotrichales</taxon>
        <taxon>Piscirickettsiaceae</taxon>
        <taxon>Thiomicrospira</taxon>
    </lineage>
</organism>
<reference evidence="9 10" key="1">
    <citation type="submission" date="2013-12" db="EMBL/GenBank/DDBJ databases">
        <authorList>
            <consortium name="DOE Joint Genome Institute"/>
            <person name="Kappler U."/>
            <person name="Huntemann M."/>
            <person name="Han J."/>
            <person name="Chen A."/>
            <person name="Kyrpides N."/>
            <person name="Mavromatis K."/>
            <person name="Markowitz V."/>
            <person name="Palaniappan K."/>
            <person name="Ivanova N."/>
            <person name="Schaumberg A."/>
            <person name="Pati A."/>
            <person name="Liolios K."/>
            <person name="Nordberg H.P."/>
            <person name="Cantor M.N."/>
            <person name="Hua S.X."/>
            <person name="Woyke T."/>
        </authorList>
    </citation>
    <scope>NUCLEOTIDE SEQUENCE [LARGE SCALE GENOMIC DNA]</scope>
    <source>
        <strain evidence="10">AL2</strain>
    </source>
</reference>
<dbReference type="Proteomes" id="UP000005380">
    <property type="component" value="Chromosome"/>
</dbReference>
<proteinExistence type="inferred from homology"/>
<dbReference type="GO" id="GO:0008681">
    <property type="term" value="F:2-octaprenyl-6-methoxyphenol hydroxylase activity"/>
    <property type="evidence" value="ECO:0007669"/>
    <property type="project" value="TreeGrafter"/>
</dbReference>
<evidence type="ECO:0000256" key="3">
    <source>
        <dbReference type="ARBA" id="ARBA00005349"/>
    </source>
</evidence>
<dbReference type="InterPro" id="IPR036188">
    <property type="entry name" value="FAD/NAD-bd_sf"/>
</dbReference>
<feature type="domain" description="FAD-binding" evidence="8">
    <location>
        <begin position="16"/>
        <end position="353"/>
    </location>
</feature>
<dbReference type="InterPro" id="IPR010971">
    <property type="entry name" value="UbiH/COQ6"/>
</dbReference>
<dbReference type="EMBL" id="CP007030">
    <property type="protein sequence ID" value="AHF00896.1"/>
    <property type="molecule type" value="Genomic_DNA"/>
</dbReference>
<keyword evidence="9" id="KW-0830">Ubiquinone</keyword>
<dbReference type="GO" id="GO:0006744">
    <property type="term" value="P:ubiquinone biosynthetic process"/>
    <property type="evidence" value="ECO:0007669"/>
    <property type="project" value="UniProtKB-UniPathway"/>
</dbReference>
<sequence length="407" mass="44016">MDATESSIKASEPLPMVIAGGGPVGLSLALGLVKQGYQVCLVDPTEPQQVLSESFDGRMLALSASSIELFRQVGVWDALKACCTPIKHIHVSQKGYLGLTLIHAEELGLAALGYAIRAADLGRVLWQAVLAEPAIQGYYQARVTDAEVEEDQGLAVMIETPAGLTTISAQMLIGADGTESKVRELMGVAFEKTHYQAWAFLAQATSREPHQGWAYERFTQQGPVALLPIDSHDHKLVYVVPDAEKARVAALDDEAFLAEFYQQMGVRMGGFSRISGRMAYPLTEGRTAQLVKGRMLLMGNACHTQHPVAAQGLNLGLRDVSDFLAISADHKLSSSALADYESTRLADHQQVMRLTDGLIRVFQHPSPLVGHLRGLGLMALQALPPLKKRLAKFASRGRAAVKVNGRT</sequence>
<dbReference type="PANTHER" id="PTHR43876">
    <property type="entry name" value="UBIQUINONE BIOSYNTHESIS MONOOXYGENASE COQ6, MITOCHONDRIAL"/>
    <property type="match status" value="1"/>
</dbReference>
<accession>W0DVK0</accession>
<dbReference type="UniPathway" id="UPA00232"/>
<evidence type="ECO:0000256" key="1">
    <source>
        <dbReference type="ARBA" id="ARBA00001974"/>
    </source>
</evidence>
<dbReference type="KEGG" id="tao:THIAE_03100"/>
<dbReference type="AlphaFoldDB" id="W0DVK0"/>
<dbReference type="PANTHER" id="PTHR43876:SF8">
    <property type="entry name" value="2-OCTAPRENYL-6-METHOXYPHENOL HYDROXYLASE"/>
    <property type="match status" value="1"/>
</dbReference>
<evidence type="ECO:0000256" key="7">
    <source>
        <dbReference type="ARBA" id="ARBA00023033"/>
    </source>
</evidence>
<comment type="pathway">
    <text evidence="2">Cofactor biosynthesis; ubiquinone biosynthesis.</text>
</comment>
<dbReference type="PRINTS" id="PR00420">
    <property type="entry name" value="RNGMNOXGNASE"/>
</dbReference>
<dbReference type="NCBIfam" id="TIGR01988">
    <property type="entry name" value="Ubi-OHases"/>
    <property type="match status" value="1"/>
</dbReference>
<dbReference type="STRING" id="717772.THIAE_03100"/>
<dbReference type="InterPro" id="IPR002938">
    <property type="entry name" value="FAD-bd"/>
</dbReference>
<keyword evidence="4" id="KW-0285">Flavoprotein</keyword>
<protein>
    <submittedName>
        <fullName evidence="9">Ubiquinone biosynthesis protein UbiH</fullName>
    </submittedName>
</protein>
<keyword evidence="6" id="KW-0560">Oxidoreductase</keyword>
<evidence type="ECO:0000313" key="10">
    <source>
        <dbReference type="Proteomes" id="UP000005380"/>
    </source>
</evidence>
<evidence type="ECO:0000256" key="6">
    <source>
        <dbReference type="ARBA" id="ARBA00023002"/>
    </source>
</evidence>
<dbReference type="eggNOG" id="COG0654">
    <property type="taxonomic scope" value="Bacteria"/>
</dbReference>
<dbReference type="InterPro" id="IPR051205">
    <property type="entry name" value="UbiH/COQ6_monooxygenase"/>
</dbReference>
<dbReference type="SUPFAM" id="SSF51905">
    <property type="entry name" value="FAD/NAD(P)-binding domain"/>
    <property type="match status" value="1"/>
</dbReference>
<name>W0DVK0_9GAMM</name>
<keyword evidence="10" id="KW-1185">Reference proteome</keyword>
<dbReference type="HOGENOM" id="CLU_009665_8_1_6"/>
<evidence type="ECO:0000256" key="5">
    <source>
        <dbReference type="ARBA" id="ARBA00022827"/>
    </source>
</evidence>
<evidence type="ECO:0000259" key="8">
    <source>
        <dbReference type="Pfam" id="PF01494"/>
    </source>
</evidence>
<evidence type="ECO:0000313" key="9">
    <source>
        <dbReference type="EMBL" id="AHF00896.1"/>
    </source>
</evidence>
<dbReference type="InParanoid" id="W0DVK0"/>
<evidence type="ECO:0000256" key="2">
    <source>
        <dbReference type="ARBA" id="ARBA00004749"/>
    </source>
</evidence>
<keyword evidence="7" id="KW-0503">Monooxygenase</keyword>
<keyword evidence="5" id="KW-0274">FAD</keyword>
<comment type="cofactor">
    <cofactor evidence="1">
        <name>FAD</name>
        <dbReference type="ChEBI" id="CHEBI:57692"/>
    </cofactor>
</comment>
<dbReference type="OrthoDB" id="9769565at2"/>
<dbReference type="GO" id="GO:0071949">
    <property type="term" value="F:FAD binding"/>
    <property type="evidence" value="ECO:0007669"/>
    <property type="project" value="InterPro"/>
</dbReference>
<dbReference type="Gene3D" id="3.50.50.60">
    <property type="entry name" value="FAD/NAD(P)-binding domain"/>
    <property type="match status" value="2"/>
</dbReference>
<comment type="similarity">
    <text evidence="3">Belongs to the UbiH/COQ6 family.</text>
</comment>
<dbReference type="FunCoup" id="W0DVK0">
    <property type="interactions" value="115"/>
</dbReference>